<proteinExistence type="predicted"/>
<dbReference type="RefSeq" id="WP_210897832.1">
    <property type="nucleotide sequence ID" value="NZ_CP071696.1"/>
</dbReference>
<sequence>MFRRLLRRKAAAQAAAPAPAHAPLADLNGEQVFEQLYARLVRFIGPDGDWSLVRRSGEDTDRIFQAMLTHQIAADLTRAMLAERDAVVAPAGAEPIAMSWNPAPLVVWAEPVDAGAALDTGIAALTEGAEAAEAAELADEQDALAA</sequence>
<name>A0A975IN98_9MICO</name>
<dbReference type="AlphaFoldDB" id="A0A975IN98"/>
<reference evidence="1" key="1">
    <citation type="submission" date="2021-03" db="EMBL/GenBank/DDBJ databases">
        <title>Agromyces archimandritus sp. nov., isolated from the cockroach Archimandrita tessellata.</title>
        <authorList>
            <person name="Guzman J."/>
            <person name="Ortuzar M."/>
            <person name="Poehlein A."/>
            <person name="Daniel R."/>
            <person name="Trujillo M."/>
            <person name="Vilcinskas A."/>
        </authorList>
    </citation>
    <scope>NUCLEOTIDE SEQUENCE</scope>
    <source>
        <strain evidence="1">G127AT</strain>
    </source>
</reference>
<protein>
    <submittedName>
        <fullName evidence="1">Uncharacterized protein</fullName>
    </submittedName>
</protein>
<keyword evidence="2" id="KW-1185">Reference proteome</keyword>
<accession>A0A975IN98</accession>
<dbReference type="Proteomes" id="UP000671914">
    <property type="component" value="Chromosome"/>
</dbReference>
<dbReference type="EMBL" id="CP071696">
    <property type="protein sequence ID" value="QTX04340.1"/>
    <property type="molecule type" value="Genomic_DNA"/>
</dbReference>
<gene>
    <name evidence="1" type="ORF">G127AT_13850</name>
</gene>
<evidence type="ECO:0000313" key="2">
    <source>
        <dbReference type="Proteomes" id="UP000671914"/>
    </source>
</evidence>
<dbReference type="KEGG" id="aarc:G127AT_13850"/>
<organism evidence="1 2">
    <name type="scientific">Agromyces archimandritae</name>
    <dbReference type="NCBI Taxonomy" id="2781962"/>
    <lineage>
        <taxon>Bacteria</taxon>
        <taxon>Bacillati</taxon>
        <taxon>Actinomycetota</taxon>
        <taxon>Actinomycetes</taxon>
        <taxon>Micrococcales</taxon>
        <taxon>Microbacteriaceae</taxon>
        <taxon>Agromyces</taxon>
    </lineage>
</organism>
<evidence type="ECO:0000313" key="1">
    <source>
        <dbReference type="EMBL" id="QTX04340.1"/>
    </source>
</evidence>